<sequence length="163" mass="18155">MRTATENGSSVSSLRTDVAERYHTLGLRSWPVPDRDEPRPEEYERVTDPERYTIVFAQARLWPERLGELPGVQVEPIEVGDFDRGTWVVPDRSGTQPLLFLERDGSPPVLRICLARPDVVLETLPDCGCDACGRGSDGLLENVVTDVVTGPYVVLQVNQPWPA</sequence>
<dbReference type="InterPro" id="IPR045773">
    <property type="entry name" value="DUF6226"/>
</dbReference>
<dbReference type="EMBL" id="BAAAGX010000002">
    <property type="protein sequence ID" value="GAA0221661.1"/>
    <property type="molecule type" value="Genomic_DNA"/>
</dbReference>
<name>A0ABN0THA0_9ACTN</name>
<dbReference type="Proteomes" id="UP001500967">
    <property type="component" value="Unassembled WGS sequence"/>
</dbReference>
<gene>
    <name evidence="1" type="ORF">GCM10009539_03610</name>
</gene>
<accession>A0ABN0THA0</accession>
<keyword evidence="2" id="KW-1185">Reference proteome</keyword>
<organism evidence="1 2">
    <name type="scientific">Cryptosporangium japonicum</name>
    <dbReference type="NCBI Taxonomy" id="80872"/>
    <lineage>
        <taxon>Bacteria</taxon>
        <taxon>Bacillati</taxon>
        <taxon>Actinomycetota</taxon>
        <taxon>Actinomycetes</taxon>
        <taxon>Cryptosporangiales</taxon>
        <taxon>Cryptosporangiaceae</taxon>
        <taxon>Cryptosporangium</taxon>
    </lineage>
</organism>
<protein>
    <submittedName>
        <fullName evidence="1">Uncharacterized protein</fullName>
    </submittedName>
</protein>
<evidence type="ECO:0000313" key="2">
    <source>
        <dbReference type="Proteomes" id="UP001500967"/>
    </source>
</evidence>
<reference evidence="1 2" key="1">
    <citation type="journal article" date="2019" name="Int. J. Syst. Evol. Microbiol.">
        <title>The Global Catalogue of Microorganisms (GCM) 10K type strain sequencing project: providing services to taxonomists for standard genome sequencing and annotation.</title>
        <authorList>
            <consortium name="The Broad Institute Genomics Platform"/>
            <consortium name="The Broad Institute Genome Sequencing Center for Infectious Disease"/>
            <person name="Wu L."/>
            <person name="Ma J."/>
        </authorList>
    </citation>
    <scope>NUCLEOTIDE SEQUENCE [LARGE SCALE GENOMIC DNA]</scope>
    <source>
        <strain evidence="1 2">JCM 10425</strain>
    </source>
</reference>
<evidence type="ECO:0000313" key="1">
    <source>
        <dbReference type="EMBL" id="GAA0221661.1"/>
    </source>
</evidence>
<dbReference type="Pfam" id="PF19736">
    <property type="entry name" value="DUF6226"/>
    <property type="match status" value="1"/>
</dbReference>
<comment type="caution">
    <text evidence="1">The sequence shown here is derived from an EMBL/GenBank/DDBJ whole genome shotgun (WGS) entry which is preliminary data.</text>
</comment>
<proteinExistence type="predicted"/>